<protein>
    <submittedName>
        <fullName evidence="3">Universal stress protein</fullName>
    </submittedName>
</protein>
<accession>A0A4Q5LZT6</accession>
<dbReference type="OrthoDB" id="1522603at2"/>
<dbReference type="InterPro" id="IPR006016">
    <property type="entry name" value="UspA"/>
</dbReference>
<dbReference type="RefSeq" id="WP_130021247.1">
    <property type="nucleotide sequence ID" value="NZ_SEWF01000015.1"/>
</dbReference>
<dbReference type="PANTHER" id="PTHR46268">
    <property type="entry name" value="STRESS RESPONSE PROTEIN NHAX"/>
    <property type="match status" value="1"/>
</dbReference>
<dbReference type="PRINTS" id="PR01438">
    <property type="entry name" value="UNVRSLSTRESS"/>
</dbReference>
<gene>
    <name evidence="3" type="ORF">EWM59_12145</name>
</gene>
<dbReference type="Gene3D" id="3.40.50.620">
    <property type="entry name" value="HUPs"/>
    <property type="match status" value="2"/>
</dbReference>
<dbReference type="SUPFAM" id="SSF52402">
    <property type="entry name" value="Adenine nucleotide alpha hydrolases-like"/>
    <property type="match status" value="2"/>
</dbReference>
<dbReference type="EMBL" id="SEWF01000015">
    <property type="protein sequence ID" value="RYU95414.1"/>
    <property type="molecule type" value="Genomic_DNA"/>
</dbReference>
<comment type="similarity">
    <text evidence="1">Belongs to the universal stress protein A family.</text>
</comment>
<dbReference type="Proteomes" id="UP000293162">
    <property type="component" value="Unassembled WGS sequence"/>
</dbReference>
<dbReference type="InterPro" id="IPR014729">
    <property type="entry name" value="Rossmann-like_a/b/a_fold"/>
</dbReference>
<dbReference type="InterPro" id="IPR006015">
    <property type="entry name" value="Universal_stress_UspA"/>
</dbReference>
<reference evidence="3 4" key="1">
    <citation type="submission" date="2019-02" db="EMBL/GenBank/DDBJ databases">
        <title>Bacterial novel species Emticicia sp. 17J42-9 isolated from soil.</title>
        <authorList>
            <person name="Jung H.-Y."/>
        </authorList>
    </citation>
    <scope>NUCLEOTIDE SEQUENCE [LARGE SCALE GENOMIC DNA]</scope>
    <source>
        <strain evidence="3 4">17J42-9</strain>
    </source>
</reference>
<evidence type="ECO:0000259" key="2">
    <source>
        <dbReference type="Pfam" id="PF00582"/>
    </source>
</evidence>
<dbReference type="Pfam" id="PF00582">
    <property type="entry name" value="Usp"/>
    <property type="match status" value="1"/>
</dbReference>
<name>A0A4Q5LZT6_9BACT</name>
<dbReference type="AlphaFoldDB" id="A0A4Q5LZT6"/>
<evidence type="ECO:0000313" key="3">
    <source>
        <dbReference type="EMBL" id="RYU95414.1"/>
    </source>
</evidence>
<keyword evidence="4" id="KW-1185">Reference proteome</keyword>
<proteinExistence type="inferred from homology"/>
<dbReference type="CDD" id="cd00293">
    <property type="entry name" value="USP-like"/>
    <property type="match status" value="1"/>
</dbReference>
<organism evidence="3 4">
    <name type="scientific">Emticicia agri</name>
    <dbReference type="NCBI Taxonomy" id="2492393"/>
    <lineage>
        <taxon>Bacteria</taxon>
        <taxon>Pseudomonadati</taxon>
        <taxon>Bacteroidota</taxon>
        <taxon>Cytophagia</taxon>
        <taxon>Cytophagales</taxon>
        <taxon>Leadbetterellaceae</taxon>
        <taxon>Emticicia</taxon>
    </lineage>
</organism>
<evidence type="ECO:0000313" key="4">
    <source>
        <dbReference type="Proteomes" id="UP000293162"/>
    </source>
</evidence>
<feature type="domain" description="UspA" evidence="2">
    <location>
        <begin position="1"/>
        <end position="139"/>
    </location>
</feature>
<sequence>MKTVLLATDFSKAANKAAHIAAQIAIKQNARLLLFHSYRFMNTYDGNYGYPIDEAEKISARKLNYLKRRISGRLEQPLEIIQCNRHGFVMDTVKEVIDEFGVDLIVMSSVGDTPLGANYFGSIATDMIDNLKIPMLILPPKYRLSYIENTVMAIDLKKPLEVEMLDTAAYFLRDLNAMVDVVYIARTTEEANTKEVKEAGLRVRDLLKNVPHTFQILVGTNQVAEINGFVKKRKAQLLITFPKHHTFFERVFLQANTRRLVFDAEVPVLAIQ</sequence>
<dbReference type="PANTHER" id="PTHR46268:SF6">
    <property type="entry name" value="UNIVERSAL STRESS PROTEIN UP12"/>
    <property type="match status" value="1"/>
</dbReference>
<comment type="caution">
    <text evidence="3">The sequence shown here is derived from an EMBL/GenBank/DDBJ whole genome shotgun (WGS) entry which is preliminary data.</text>
</comment>
<evidence type="ECO:0000256" key="1">
    <source>
        <dbReference type="ARBA" id="ARBA00008791"/>
    </source>
</evidence>